<dbReference type="RefSeq" id="WP_271318142.1">
    <property type="nucleotide sequence ID" value="NZ_JABXJJ020000022.1"/>
</dbReference>
<proteinExistence type="predicted"/>
<reference evidence="2" key="1">
    <citation type="submission" date="2023-05" db="EMBL/GenBank/DDBJ databases">
        <title>Streptantibioticus silvisoli sp. nov., acidotolerant actinomycetes 1 from pine litter.</title>
        <authorList>
            <person name="Swiecimska M."/>
            <person name="Golinska P."/>
            <person name="Sangal V."/>
            <person name="Wachnowicz B."/>
            <person name="Goodfellow M."/>
        </authorList>
    </citation>
    <scope>NUCLEOTIDE SEQUENCE</scope>
    <source>
        <strain evidence="2">SL13</strain>
    </source>
</reference>
<organism evidence="2">
    <name type="scientific">Streptantibioticus silvisoli</name>
    <dbReference type="NCBI Taxonomy" id="2705255"/>
    <lineage>
        <taxon>Bacteria</taxon>
        <taxon>Bacillati</taxon>
        <taxon>Actinomycetota</taxon>
        <taxon>Actinomycetes</taxon>
        <taxon>Kitasatosporales</taxon>
        <taxon>Streptomycetaceae</taxon>
        <taxon>Streptantibioticus</taxon>
    </lineage>
</organism>
<dbReference type="AlphaFoldDB" id="A0AA90H540"/>
<dbReference type="Pfam" id="PF09250">
    <property type="entry name" value="Prim-Pol"/>
    <property type="match status" value="1"/>
</dbReference>
<gene>
    <name evidence="2" type="ORF">POF50_019095</name>
</gene>
<evidence type="ECO:0000313" key="2">
    <source>
        <dbReference type="EMBL" id="MDI5971416.1"/>
    </source>
</evidence>
<dbReference type="SUPFAM" id="SSF56747">
    <property type="entry name" value="Prim-pol domain"/>
    <property type="match status" value="1"/>
</dbReference>
<dbReference type="InterPro" id="IPR015330">
    <property type="entry name" value="DNA_primase/pol_bifunc_N"/>
</dbReference>
<dbReference type="EMBL" id="JABXJJ020000022">
    <property type="protein sequence ID" value="MDI5971416.1"/>
    <property type="molecule type" value="Genomic_DNA"/>
</dbReference>
<sequence>MPHARPSALLNAALGAAARGWPVFPLRPGDKRPAGHPETRCPHTGRCAGGHLVPEQRATLDPDLITAAWTAADYNVGIASGPAGLVVVDLDLPKHPGDTPPVEWAGLGCRDGLDVFAAVCERAGQLMPTDTFTVRTGSGGRQLYFAAPQGKTLRSTGGTVGWKVDTRGWGGYVVAAGSTVGGQPYEVVHDAPPMPLPAWLGDLLTTPPAPAPRPLADLASRIRHTDAYATAALRGELEKVHAAREGGRNRAVYFAAYALAKFVAAGGLTEHDVTSELTAAGVSIGLPEAECRTAIRSGLTRGTTSRKAAAA</sequence>
<protein>
    <submittedName>
        <fullName evidence="2">Bifunctional DNA primase/polymerase</fullName>
    </submittedName>
</protein>
<dbReference type="CDD" id="cd04859">
    <property type="entry name" value="Prim_Pol"/>
    <property type="match status" value="1"/>
</dbReference>
<dbReference type="SMART" id="SM00943">
    <property type="entry name" value="Prim-Pol"/>
    <property type="match status" value="1"/>
</dbReference>
<name>A0AA90H540_9ACTN</name>
<comment type="caution">
    <text evidence="2">The sequence shown here is derived from an EMBL/GenBank/DDBJ whole genome shotgun (WGS) entry which is preliminary data.</text>
</comment>
<feature type="domain" description="DNA primase/polymerase bifunctional N-terminal" evidence="1">
    <location>
        <begin position="13"/>
        <end position="200"/>
    </location>
</feature>
<evidence type="ECO:0000259" key="1">
    <source>
        <dbReference type="SMART" id="SM00943"/>
    </source>
</evidence>
<accession>A0AA90H540</accession>